<dbReference type="EMBL" id="MHIC01000036">
    <property type="protein sequence ID" value="OGY44067.1"/>
    <property type="molecule type" value="Genomic_DNA"/>
</dbReference>
<dbReference type="AlphaFoldDB" id="A0A1G1XXR5"/>
<dbReference type="STRING" id="1797533.A2731_03930"/>
<protein>
    <recommendedName>
        <fullName evidence="3">HEPN domain-containing protein</fullName>
    </recommendedName>
</protein>
<evidence type="ECO:0000313" key="1">
    <source>
        <dbReference type="EMBL" id="OGY44067.1"/>
    </source>
</evidence>
<proteinExistence type="predicted"/>
<sequence length="186" mass="21520">MGADMYMAACIILCEEMLLTFSSSFPVLNITKRIDKQVGFTSANPDDEMLLPAVFNFKHGLELYLKVLVMAIKNLPTYKDEPPCHDLKSLIKKIRNLLKDKEMFESLNAVESIVDKYYYGSYAFVDKSDKNHPDKSNEAERYPERKNTSCYQIKNLETIVSHDLLKTIIQDCRSAQGQLRKMLMRY</sequence>
<evidence type="ECO:0008006" key="3">
    <source>
        <dbReference type="Google" id="ProtNLM"/>
    </source>
</evidence>
<gene>
    <name evidence="1" type="ORF">A2731_03930</name>
</gene>
<evidence type="ECO:0000313" key="2">
    <source>
        <dbReference type="Proteomes" id="UP000176241"/>
    </source>
</evidence>
<name>A0A1G1XXR5_9BACT</name>
<reference evidence="1 2" key="1">
    <citation type="journal article" date="2016" name="Nat. Commun.">
        <title>Thousands of microbial genomes shed light on interconnected biogeochemical processes in an aquifer system.</title>
        <authorList>
            <person name="Anantharaman K."/>
            <person name="Brown C.T."/>
            <person name="Hug L.A."/>
            <person name="Sharon I."/>
            <person name="Castelle C.J."/>
            <person name="Probst A.J."/>
            <person name="Thomas B.C."/>
            <person name="Singh A."/>
            <person name="Wilkins M.J."/>
            <person name="Karaoz U."/>
            <person name="Brodie E.L."/>
            <person name="Williams K.H."/>
            <person name="Hubbard S.S."/>
            <person name="Banfield J.F."/>
        </authorList>
    </citation>
    <scope>NUCLEOTIDE SEQUENCE [LARGE SCALE GENOMIC DNA]</scope>
</reference>
<dbReference type="Proteomes" id="UP000176241">
    <property type="component" value="Unassembled WGS sequence"/>
</dbReference>
<organism evidence="1 2">
    <name type="scientific">Candidatus Buchananbacteria bacterium RIFCSPHIGHO2_01_FULL_39_8</name>
    <dbReference type="NCBI Taxonomy" id="1797533"/>
    <lineage>
        <taxon>Bacteria</taxon>
        <taxon>Candidatus Buchananiibacteriota</taxon>
    </lineage>
</organism>
<accession>A0A1G1XXR5</accession>
<comment type="caution">
    <text evidence="1">The sequence shown here is derived from an EMBL/GenBank/DDBJ whole genome shotgun (WGS) entry which is preliminary data.</text>
</comment>